<dbReference type="PANTHER" id="PTHR33832:SF15">
    <property type="entry name" value="SERINE-TYPE ENDOPEPTIDASE INHIBITOR"/>
    <property type="match status" value="1"/>
</dbReference>
<evidence type="ECO:0000256" key="2">
    <source>
        <dbReference type="ARBA" id="ARBA00022690"/>
    </source>
</evidence>
<name>A0A9J5YLT5_SOLCO</name>
<dbReference type="InterPro" id="IPR003465">
    <property type="entry name" value="Prot_inh_I20"/>
</dbReference>
<dbReference type="OrthoDB" id="1243740at2759"/>
<keyword evidence="3" id="KW-0722">Serine protease inhibitor</keyword>
<proteinExistence type="inferred from homology"/>
<evidence type="ECO:0000256" key="5">
    <source>
        <dbReference type="SAM" id="SignalP"/>
    </source>
</evidence>
<dbReference type="Proteomes" id="UP000824120">
    <property type="component" value="Chromosome 6"/>
</dbReference>
<dbReference type="GO" id="GO:0004867">
    <property type="term" value="F:serine-type endopeptidase inhibitor activity"/>
    <property type="evidence" value="ECO:0007669"/>
    <property type="project" value="UniProtKB-KW"/>
</dbReference>
<evidence type="ECO:0000313" key="6">
    <source>
        <dbReference type="EMBL" id="KAG5601723.1"/>
    </source>
</evidence>
<sequence length="82" mass="8819">MATTKVIGILFLCVILLHGICSVEYAEAAKFCTQNCDPRVSFMTCPFRGPNKKSFPKCINCCGASKGCKLFSEDGSLLCTGT</sequence>
<organism evidence="6 7">
    <name type="scientific">Solanum commersonii</name>
    <name type="common">Commerson's wild potato</name>
    <name type="synonym">Commerson's nightshade</name>
    <dbReference type="NCBI Taxonomy" id="4109"/>
    <lineage>
        <taxon>Eukaryota</taxon>
        <taxon>Viridiplantae</taxon>
        <taxon>Streptophyta</taxon>
        <taxon>Embryophyta</taxon>
        <taxon>Tracheophyta</taxon>
        <taxon>Spermatophyta</taxon>
        <taxon>Magnoliopsida</taxon>
        <taxon>eudicotyledons</taxon>
        <taxon>Gunneridae</taxon>
        <taxon>Pentapetalae</taxon>
        <taxon>asterids</taxon>
        <taxon>lamiids</taxon>
        <taxon>Solanales</taxon>
        <taxon>Solanaceae</taxon>
        <taxon>Solanoideae</taxon>
        <taxon>Solaneae</taxon>
        <taxon>Solanum</taxon>
    </lineage>
</organism>
<keyword evidence="7" id="KW-1185">Reference proteome</keyword>
<dbReference type="Gene3D" id="3.30.60.30">
    <property type="match status" value="1"/>
</dbReference>
<dbReference type="PANTHER" id="PTHR33832">
    <property type="entry name" value="SERINE-TYPE ENDOPEPTIDASE INHIBITOR"/>
    <property type="match status" value="1"/>
</dbReference>
<dbReference type="InterPro" id="IPR051391">
    <property type="entry name" value="Protease_inhibitor_I20"/>
</dbReference>
<gene>
    <name evidence="6" type="ORF">H5410_033093</name>
</gene>
<dbReference type="SUPFAM" id="SSF100897">
    <property type="entry name" value="Plant proteinase inhibitors"/>
    <property type="match status" value="1"/>
</dbReference>
<evidence type="ECO:0000313" key="7">
    <source>
        <dbReference type="Proteomes" id="UP000824120"/>
    </source>
</evidence>
<evidence type="ECO:0000256" key="3">
    <source>
        <dbReference type="ARBA" id="ARBA00022900"/>
    </source>
</evidence>
<keyword evidence="2" id="KW-0646">Protease inhibitor</keyword>
<dbReference type="AlphaFoldDB" id="A0A9J5YLT5"/>
<feature type="signal peptide" evidence="5">
    <location>
        <begin position="1"/>
        <end position="28"/>
    </location>
</feature>
<keyword evidence="4" id="KW-1015">Disulfide bond</keyword>
<protein>
    <recommendedName>
        <fullName evidence="8">Proteinase inhibitor type-2 CEVI57</fullName>
    </recommendedName>
</protein>
<accession>A0A9J5YLT5</accession>
<dbReference type="Pfam" id="PF02428">
    <property type="entry name" value="Prot_inhib_II"/>
    <property type="match status" value="1"/>
</dbReference>
<evidence type="ECO:0008006" key="8">
    <source>
        <dbReference type="Google" id="ProtNLM"/>
    </source>
</evidence>
<evidence type="ECO:0000256" key="4">
    <source>
        <dbReference type="ARBA" id="ARBA00023157"/>
    </source>
</evidence>
<comment type="caution">
    <text evidence="6">The sequence shown here is derived from an EMBL/GenBank/DDBJ whole genome shotgun (WGS) entry which is preliminary data.</text>
</comment>
<reference evidence="6 7" key="1">
    <citation type="submission" date="2020-09" db="EMBL/GenBank/DDBJ databases">
        <title>De no assembly of potato wild relative species, Solanum commersonii.</title>
        <authorList>
            <person name="Cho K."/>
        </authorList>
    </citation>
    <scope>NUCLEOTIDE SEQUENCE [LARGE SCALE GENOMIC DNA]</scope>
    <source>
        <strain evidence="6">LZ3.2</strain>
        <tissue evidence="6">Leaf</tissue>
    </source>
</reference>
<comment type="similarity">
    <text evidence="1">Belongs to the protease inhibitor I20 (potato type II proteinase inhibitor) family.</text>
</comment>
<keyword evidence="5" id="KW-0732">Signal</keyword>
<feature type="chain" id="PRO_5039914136" description="Proteinase inhibitor type-2 CEVI57" evidence="5">
    <location>
        <begin position="29"/>
        <end position="82"/>
    </location>
</feature>
<evidence type="ECO:0000256" key="1">
    <source>
        <dbReference type="ARBA" id="ARBA00007766"/>
    </source>
</evidence>
<dbReference type="EMBL" id="JACXVP010000006">
    <property type="protein sequence ID" value="KAG5601723.1"/>
    <property type="molecule type" value="Genomic_DNA"/>
</dbReference>